<dbReference type="GO" id="GO:0005634">
    <property type="term" value="C:nucleus"/>
    <property type="evidence" value="ECO:0007669"/>
    <property type="project" value="TreeGrafter"/>
</dbReference>
<dbReference type="Gene3D" id="3.40.50.300">
    <property type="entry name" value="P-loop containing nucleotide triphosphate hydrolases"/>
    <property type="match status" value="2"/>
</dbReference>
<evidence type="ECO:0000313" key="3">
    <source>
        <dbReference type="Proteomes" id="UP000594260"/>
    </source>
</evidence>
<dbReference type="RefSeq" id="XP_022666435.1">
    <property type="nucleotide sequence ID" value="XM_022810700.1"/>
</dbReference>
<feature type="compositionally biased region" description="Low complexity" evidence="1">
    <location>
        <begin position="24"/>
        <end position="34"/>
    </location>
</feature>
<dbReference type="Proteomes" id="UP000594260">
    <property type="component" value="Unplaced"/>
</dbReference>
<feature type="compositionally biased region" description="Low complexity" evidence="1">
    <location>
        <begin position="60"/>
        <end position="69"/>
    </location>
</feature>
<dbReference type="PANTHER" id="PTHR23389:SF21">
    <property type="entry name" value="ATPASE FAMILY AAA DOMAIN-CONTAINING PROTEIN 5"/>
    <property type="match status" value="1"/>
</dbReference>
<dbReference type="PANTHER" id="PTHR23389">
    <property type="entry name" value="CHROMOSOME TRANSMISSION FIDELITY FACTOR 18"/>
    <property type="match status" value="1"/>
</dbReference>
<dbReference type="AlphaFoldDB" id="A0A7M7KIK6"/>
<feature type="region of interest" description="Disordered" evidence="1">
    <location>
        <begin position="371"/>
        <end position="398"/>
    </location>
</feature>
<feature type="compositionally biased region" description="Basic and acidic residues" evidence="1">
    <location>
        <begin position="381"/>
        <end position="391"/>
    </location>
</feature>
<dbReference type="EnsemblMetazoa" id="XM_022810701">
    <property type="protein sequence ID" value="XP_022666436"/>
    <property type="gene ID" value="LOC111252564"/>
</dbReference>
<evidence type="ECO:0000313" key="2">
    <source>
        <dbReference type="EnsemblMetazoa" id="XP_022666435"/>
    </source>
</evidence>
<dbReference type="KEGG" id="vde:111252564"/>
<dbReference type="SUPFAM" id="SSF52540">
    <property type="entry name" value="P-loop containing nucleoside triphosphate hydrolases"/>
    <property type="match status" value="1"/>
</dbReference>
<dbReference type="InParanoid" id="A0A7M7KIK6"/>
<dbReference type="GeneID" id="111252564"/>
<organism evidence="2 3">
    <name type="scientific">Varroa destructor</name>
    <name type="common">Honeybee mite</name>
    <dbReference type="NCBI Taxonomy" id="109461"/>
    <lineage>
        <taxon>Eukaryota</taxon>
        <taxon>Metazoa</taxon>
        <taxon>Ecdysozoa</taxon>
        <taxon>Arthropoda</taxon>
        <taxon>Chelicerata</taxon>
        <taxon>Arachnida</taxon>
        <taxon>Acari</taxon>
        <taxon>Parasitiformes</taxon>
        <taxon>Mesostigmata</taxon>
        <taxon>Gamasina</taxon>
        <taxon>Dermanyssoidea</taxon>
        <taxon>Varroidae</taxon>
        <taxon>Varroa</taxon>
    </lineage>
</organism>
<sequence>MSTTPPAVSSRMARYRSCKKKRSPSSSQDLDSSPELTTASAKRTKRSSPPGKNLAQRNINSKTSSNKKNSSPEEPEEAGKIPVTNIRSLSRTGNRTPKGTDTKEIKEPFLIGVSDRNIQRWERPDVEELSQRFSGRRSNRAAVNGDVNPDNRVSEFEGSSASANIWSNDLLAATNPCDVVLVGDDDSLLGPTFIYRDAWTLKYAPNTFGTFVGNTTAVGKLEAWLREWQDPTRNMKVSTEDANYQSQQDAVSSALFIRGPPGVGKTALTYYVAHRLGYMVIEVNSSSERPGRRILADLQEATQSAHVEGTKVSAGKSITSFFKPTLGGLQGALTSSDLTTPISAMVNRVKVTKGKKTPVVNPKGTLQHFFTLKKSPNTKPSTDKEESREDSSPEVQTLTCEPKSSIKTFFKCDKKFSNSVTSTATVVEMKPSLSPVIETEQPNHSKMDKSMKSQKIKFSKNTIILFDDVDVIFEDDGDEGFWMALETVVKNSKKPCILTVTQGYESIAKRFRILQNAPLIDLRRPDPVEVATLVKRVCEVEQRDLTDYNVEFMCQYLASDVRRSLLQMEFETISSGLTQTVYPANKTFGGLLDSGFIDDALAIQMAYKKVGFNALYASLEDCLPFQCDDANSADVGTTMPGSSDTAETGRISRQRKAFEESTLRDLSEIFDELSHCDLYTGTLDKMGQEYLPSYERAKRWMERHPMETQDSNPRMVEELLEIEASVLLKKTVKPINRITERFGSLGPTEQKAFRFLRISSTSSFHNIHKQLEKVRSRETALEDVLNVFANSRPLARDYLAYLVRICEAEEDRRKMPRRSANRFVHYLSQLGIFQGTEKIQRIANFWRNDDNKAEPALV</sequence>
<feature type="region of interest" description="Disordered" evidence="1">
    <location>
        <begin position="1"/>
        <end position="105"/>
    </location>
</feature>
<feature type="compositionally biased region" description="Basic residues" evidence="1">
    <location>
        <begin position="13"/>
        <end position="23"/>
    </location>
</feature>
<dbReference type="OrthoDB" id="9996895at2759"/>
<dbReference type="InterPro" id="IPR027417">
    <property type="entry name" value="P-loop_NTPase"/>
</dbReference>
<dbReference type="GO" id="GO:0061860">
    <property type="term" value="F:DNA clamp unloader activity"/>
    <property type="evidence" value="ECO:0007669"/>
    <property type="project" value="TreeGrafter"/>
</dbReference>
<dbReference type="GO" id="GO:0003677">
    <property type="term" value="F:DNA binding"/>
    <property type="evidence" value="ECO:0007669"/>
    <property type="project" value="TreeGrafter"/>
</dbReference>
<keyword evidence="3" id="KW-1185">Reference proteome</keyword>
<reference evidence="2" key="1">
    <citation type="submission" date="2021-01" db="UniProtKB">
        <authorList>
            <consortium name="EnsemblMetazoa"/>
        </authorList>
    </citation>
    <scope>IDENTIFICATION</scope>
</reference>
<protein>
    <submittedName>
        <fullName evidence="2">Uncharacterized protein</fullName>
    </submittedName>
</protein>
<evidence type="ECO:0000256" key="1">
    <source>
        <dbReference type="SAM" id="MobiDB-lite"/>
    </source>
</evidence>
<dbReference type="RefSeq" id="XP_022666436.1">
    <property type="nucleotide sequence ID" value="XM_022810701.1"/>
</dbReference>
<accession>A0A7M7KIK6</accession>
<dbReference type="EnsemblMetazoa" id="XM_022810700">
    <property type="protein sequence ID" value="XP_022666435"/>
    <property type="gene ID" value="LOC111252564"/>
</dbReference>
<name>A0A7M7KIK6_VARDE</name>
<feature type="compositionally biased region" description="Polar residues" evidence="1">
    <location>
        <begin position="85"/>
        <end position="97"/>
    </location>
</feature>
<proteinExistence type="predicted"/>